<dbReference type="SUPFAM" id="SSF56112">
    <property type="entry name" value="Protein kinase-like (PK-like)"/>
    <property type="match status" value="1"/>
</dbReference>
<evidence type="ECO:0000313" key="5">
    <source>
        <dbReference type="EMBL" id="KAJ1194021.1"/>
    </source>
</evidence>
<keyword evidence="1" id="KW-0649">Protein kinase inhibitor</keyword>
<reference evidence="5" key="1">
    <citation type="journal article" date="2022" name="bioRxiv">
        <title>Sequencing and chromosome-scale assembly of the giantPleurodeles waltlgenome.</title>
        <authorList>
            <person name="Brown T."/>
            <person name="Elewa A."/>
            <person name="Iarovenko S."/>
            <person name="Subramanian E."/>
            <person name="Araus A.J."/>
            <person name="Petzold A."/>
            <person name="Susuki M."/>
            <person name="Suzuki K.-i.T."/>
            <person name="Hayashi T."/>
            <person name="Toyoda A."/>
            <person name="Oliveira C."/>
            <person name="Osipova E."/>
            <person name="Leigh N.D."/>
            <person name="Simon A."/>
            <person name="Yun M.H."/>
        </authorList>
    </citation>
    <scope>NUCLEOTIDE SEQUENCE</scope>
    <source>
        <strain evidence="5">20211129_DDA</strain>
        <tissue evidence="5">Liver</tissue>
    </source>
</reference>
<feature type="region of interest" description="Disordered" evidence="3">
    <location>
        <begin position="211"/>
        <end position="243"/>
    </location>
</feature>
<sequence length="534" mass="59414">MICCSAYEVTLFEVKAARHSFCYERAANVGLSRWTRARRSHPNRKWRPSSVSLRAGVPSRRRAGSRPPSAAAAGGGGGFLQRPGYVFDDAGRLQASRIQRCLWEKALLRLCCPWKPGFAFSGVSPGRGSGDPAFRKSERWTLLWGKEAAPRSPSVNAQRVHLTPPSLLRPEDPSMPVTLQHPRRRQQRGPGASLCLRARCLKRLESDEPAAKCPRLAESPPPDSSGYLGSSPPSSPCQLGTDLNYPQGPTRIANYLLLQPDGREGVCRAVELHTGEELQCKVFPLKHYQDKIVPCLQLPWHSNITGIVEVIVGESKAYVFFEKDFGDMHSYVRRCKRLSEEEAAHLFKQIVSAVAHCHQSAAVLGDLKLRKFVFSNKERTQLRLESLEDTHIMKGGDDALSDKHGCPAYVSPEILNTTGTYSGKSADVWSLGVMLYTLLVGRYPFHDSDPSALFSKIRRGQFCIPDHVSHKARCLIRSLLRREPSERLAASEILLHPWFEAALESGCTDHSTENSAQVVPDHHIDTEDISSFFC</sequence>
<comment type="caution">
    <text evidence="5">The sequence shown here is derived from an EMBL/GenBank/DDBJ whole genome shotgun (WGS) entry which is preliminary data.</text>
</comment>
<dbReference type="SMART" id="SM00220">
    <property type="entry name" value="S_TKc"/>
    <property type="match status" value="1"/>
</dbReference>
<name>A0AAV7V0C1_PLEWA</name>
<evidence type="ECO:0000256" key="1">
    <source>
        <dbReference type="ARBA" id="ARBA00023013"/>
    </source>
</evidence>
<dbReference type="EMBL" id="JANPWB010000004">
    <property type="protein sequence ID" value="KAJ1194021.1"/>
    <property type="molecule type" value="Genomic_DNA"/>
</dbReference>
<evidence type="ECO:0000259" key="4">
    <source>
        <dbReference type="PROSITE" id="PS50011"/>
    </source>
</evidence>
<dbReference type="GO" id="GO:0031434">
    <property type="term" value="F:mitogen-activated protein kinase kinase binding"/>
    <property type="evidence" value="ECO:0007669"/>
    <property type="project" value="TreeGrafter"/>
</dbReference>
<dbReference type="GO" id="GO:0004860">
    <property type="term" value="F:protein kinase inhibitor activity"/>
    <property type="evidence" value="ECO:0007669"/>
    <property type="project" value="UniProtKB-KW"/>
</dbReference>
<dbReference type="FunFam" id="1.10.510.10:FF:000153">
    <property type="entry name" value="Tribbles homolog 2"/>
    <property type="match status" value="1"/>
</dbReference>
<dbReference type="GO" id="GO:0005634">
    <property type="term" value="C:nucleus"/>
    <property type="evidence" value="ECO:0007669"/>
    <property type="project" value="TreeGrafter"/>
</dbReference>
<feature type="domain" description="Protein kinase" evidence="4">
    <location>
        <begin position="255"/>
        <end position="499"/>
    </location>
</feature>
<dbReference type="Gene3D" id="1.10.510.10">
    <property type="entry name" value="Transferase(Phosphotransferase) domain 1"/>
    <property type="match status" value="1"/>
</dbReference>
<accession>A0AAV7V0C1</accession>
<evidence type="ECO:0000256" key="3">
    <source>
        <dbReference type="SAM" id="MobiDB-lite"/>
    </source>
</evidence>
<feature type="region of interest" description="Disordered" evidence="3">
    <location>
        <begin position="42"/>
        <end position="76"/>
    </location>
</feature>
<dbReference type="PANTHER" id="PTHR22961:SF17">
    <property type="entry name" value="TRIBBLES HOMOLOG 1"/>
    <property type="match status" value="1"/>
</dbReference>
<keyword evidence="6" id="KW-1185">Reference proteome</keyword>
<dbReference type="GO" id="GO:0032436">
    <property type="term" value="P:positive regulation of proteasomal ubiquitin-dependent protein catabolic process"/>
    <property type="evidence" value="ECO:0007669"/>
    <property type="project" value="TreeGrafter"/>
</dbReference>
<dbReference type="PROSITE" id="PS50011">
    <property type="entry name" value="PROTEIN_KINASE_DOM"/>
    <property type="match status" value="1"/>
</dbReference>
<proteinExistence type="inferred from homology"/>
<organism evidence="5 6">
    <name type="scientific">Pleurodeles waltl</name>
    <name type="common">Iberian ribbed newt</name>
    <dbReference type="NCBI Taxonomy" id="8319"/>
    <lineage>
        <taxon>Eukaryota</taxon>
        <taxon>Metazoa</taxon>
        <taxon>Chordata</taxon>
        <taxon>Craniata</taxon>
        <taxon>Vertebrata</taxon>
        <taxon>Euteleostomi</taxon>
        <taxon>Amphibia</taxon>
        <taxon>Batrachia</taxon>
        <taxon>Caudata</taxon>
        <taxon>Salamandroidea</taxon>
        <taxon>Salamandridae</taxon>
        <taxon>Pleurodelinae</taxon>
        <taxon>Pleurodeles</taxon>
    </lineage>
</organism>
<dbReference type="GO" id="GO:0004672">
    <property type="term" value="F:protein kinase activity"/>
    <property type="evidence" value="ECO:0007669"/>
    <property type="project" value="InterPro"/>
</dbReference>
<evidence type="ECO:0000256" key="2">
    <source>
        <dbReference type="ARBA" id="ARBA00038180"/>
    </source>
</evidence>
<dbReference type="InterPro" id="IPR011009">
    <property type="entry name" value="Kinase-like_dom_sf"/>
</dbReference>
<feature type="region of interest" description="Disordered" evidence="3">
    <location>
        <begin position="164"/>
        <end position="190"/>
    </location>
</feature>
<dbReference type="PANTHER" id="PTHR22961">
    <property type="entry name" value="SER/THR PROTEIN KINASE-TRB"/>
    <property type="match status" value="1"/>
</dbReference>
<gene>
    <name evidence="5" type="ORF">NDU88_003316</name>
</gene>
<dbReference type="Gene3D" id="3.30.200.20">
    <property type="entry name" value="Phosphorylase Kinase, domain 1"/>
    <property type="match status" value="1"/>
</dbReference>
<protein>
    <recommendedName>
        <fullName evidence="4">Protein kinase domain-containing protein</fullName>
    </recommendedName>
</protein>
<dbReference type="Proteomes" id="UP001066276">
    <property type="component" value="Chromosome 2_2"/>
</dbReference>
<dbReference type="InterPro" id="IPR000719">
    <property type="entry name" value="Prot_kinase_dom"/>
</dbReference>
<dbReference type="InterPro" id="IPR024104">
    <property type="entry name" value="Tribbles/Ser_Thr_kinase_40"/>
</dbReference>
<comment type="similarity">
    <text evidence="2">Belongs to the protein kinase superfamily. CAMK Ser/Thr protein kinase family. Tribbles subfamily.</text>
</comment>
<dbReference type="Pfam" id="PF00069">
    <property type="entry name" value="Pkinase"/>
    <property type="match status" value="1"/>
</dbReference>
<dbReference type="GO" id="GO:0005524">
    <property type="term" value="F:ATP binding"/>
    <property type="evidence" value="ECO:0007669"/>
    <property type="project" value="InterPro"/>
</dbReference>
<dbReference type="AlphaFoldDB" id="A0AAV7V0C1"/>
<evidence type="ECO:0000313" key="6">
    <source>
        <dbReference type="Proteomes" id="UP001066276"/>
    </source>
</evidence>